<keyword evidence="2" id="KW-1185">Reference proteome</keyword>
<accession>U4LA11</accession>
<dbReference type="Proteomes" id="UP000018144">
    <property type="component" value="Unassembled WGS sequence"/>
</dbReference>
<protein>
    <submittedName>
        <fullName evidence="1">Uncharacterized protein</fullName>
    </submittedName>
</protein>
<gene>
    <name evidence="1" type="ORF">PCON_02023</name>
</gene>
<organism evidence="1 2">
    <name type="scientific">Pyronema omphalodes (strain CBS 100304)</name>
    <name type="common">Pyronema confluens</name>
    <dbReference type="NCBI Taxonomy" id="1076935"/>
    <lineage>
        <taxon>Eukaryota</taxon>
        <taxon>Fungi</taxon>
        <taxon>Dikarya</taxon>
        <taxon>Ascomycota</taxon>
        <taxon>Pezizomycotina</taxon>
        <taxon>Pezizomycetes</taxon>
        <taxon>Pezizales</taxon>
        <taxon>Pyronemataceae</taxon>
        <taxon>Pyronema</taxon>
    </lineage>
</organism>
<dbReference type="OrthoDB" id="5125733at2759"/>
<dbReference type="AlphaFoldDB" id="U4LA11"/>
<reference evidence="1 2" key="1">
    <citation type="journal article" date="2013" name="PLoS Genet.">
        <title>The genome and development-dependent transcriptomes of Pyronema confluens: a window into fungal evolution.</title>
        <authorList>
            <person name="Traeger S."/>
            <person name="Altegoer F."/>
            <person name="Freitag M."/>
            <person name="Gabaldon T."/>
            <person name="Kempken F."/>
            <person name="Kumar A."/>
            <person name="Marcet-Houben M."/>
            <person name="Poggeler S."/>
            <person name="Stajich J.E."/>
            <person name="Nowrousian M."/>
        </authorList>
    </citation>
    <scope>NUCLEOTIDE SEQUENCE [LARGE SCALE GENOMIC DNA]</scope>
    <source>
        <strain evidence="2">CBS 100304</strain>
        <tissue evidence="1">Vegetative mycelium</tissue>
    </source>
</reference>
<proteinExistence type="predicted"/>
<evidence type="ECO:0000313" key="1">
    <source>
        <dbReference type="EMBL" id="CCX15606.1"/>
    </source>
</evidence>
<dbReference type="EMBL" id="HF936243">
    <property type="protein sequence ID" value="CCX15606.1"/>
    <property type="molecule type" value="Genomic_DNA"/>
</dbReference>
<dbReference type="STRING" id="1076935.U4LA11"/>
<sequence length="201" mass="22253">MDEQGNKAKSLVCEACWNGLFSFDAWQIVLAGTEQPGRVGYSNGYCYTTTWESLHASSAAGCSWCKFLCHPEYTNGGVEIWVACDEDSECTPAGTKKLTVKLESSGGRAFSLQHYYMYTTDGDHAGRFIAARERVVDIASPTGYRLALECLDSCTRFHESCPKPQPTTLPDRVIDCSNPEKPRIVITNGKLQGYYVTLSYI</sequence>
<dbReference type="OMA" id="WESLHAS"/>
<evidence type="ECO:0000313" key="2">
    <source>
        <dbReference type="Proteomes" id="UP000018144"/>
    </source>
</evidence>
<name>U4LA11_PYROM</name>